<dbReference type="InterPro" id="IPR051601">
    <property type="entry name" value="Serine_prot/Carboxylest_S33"/>
</dbReference>
<dbReference type="Pfam" id="PF08386">
    <property type="entry name" value="Abhydrolase_4"/>
    <property type="match status" value="1"/>
</dbReference>
<proteinExistence type="inferred from homology"/>
<comment type="similarity">
    <text evidence="1">Belongs to the peptidase S33 family.</text>
</comment>
<evidence type="ECO:0000313" key="6">
    <source>
        <dbReference type="Proteomes" id="UP000777438"/>
    </source>
</evidence>
<dbReference type="EMBL" id="JAGPYM010000078">
    <property type="protein sequence ID" value="KAH6869183.1"/>
    <property type="molecule type" value="Genomic_DNA"/>
</dbReference>
<dbReference type="SUPFAM" id="SSF53474">
    <property type="entry name" value="alpha/beta-Hydrolases"/>
    <property type="match status" value="2"/>
</dbReference>
<sequence length="584" mass="63271">MLLRSATILAAGLAGTVASAPSDTEFDWTTIEPTEDLQYHGCFDGLRCARLKVPLDWNNREDNRSIAIAIATLPAPVPVDHPDYGGTIILNPGGPGNAGVNLVRLSGHHLQKVIDNNKKYDYLGFDPRGIGSTTPQVDCFGGDTLARNSNDQVLRGLGSLDSSEDALRRYLAQSRGFGVVCENTLGESTILEHVTTAAVCRDMVAIVDRLDELRKKQIAAPRRRRDNDKHLARAETNPEADQVPRLQYLGLSYGTVLGNTFASMFPERVGRVVLDGVVDVRDYMEGEWLGSLRDTEAVVDYFYDTCYDSGDLCALRTSNDTSGSDIKRRVGQFIANVDASPLYHVAGTSITAVTGNDIRDSISQSIYQPIRAFAPLAQIIADALAGNFTLLVEAVGPANSRDDCAAGNQIISVEASYAIRCSDAAGGQTEHDLAYYSDELKKYKEKSDTFGAKWATIPFQCTGYRLKPKDEFRGPWVTPPADPSLKHGVPAAPLLFLTSRLDPVAPAINANVMSAGHPGSAVVIQDSVGHCSIPAGWSDCTNKILRDYFEFGVVPQNGTFCSASCKPWLEDKDCQLDLANTGAW</sequence>
<feature type="chain" id="PRO_5040252940" description="Peptidase S33 tripeptidyl aminopeptidase-like C-terminal domain-containing protein" evidence="3">
    <location>
        <begin position="19"/>
        <end position="584"/>
    </location>
</feature>
<evidence type="ECO:0000256" key="3">
    <source>
        <dbReference type="SAM" id="SignalP"/>
    </source>
</evidence>
<dbReference type="OrthoDB" id="425534at2759"/>
<accession>A0A9P8VQ16</accession>
<comment type="caution">
    <text evidence="5">The sequence shown here is derived from an EMBL/GenBank/DDBJ whole genome shotgun (WGS) entry which is preliminary data.</text>
</comment>
<gene>
    <name evidence="5" type="ORF">B0T10DRAFT_418838</name>
</gene>
<dbReference type="GO" id="GO:0016787">
    <property type="term" value="F:hydrolase activity"/>
    <property type="evidence" value="ECO:0007669"/>
    <property type="project" value="UniProtKB-KW"/>
</dbReference>
<evidence type="ECO:0000259" key="4">
    <source>
        <dbReference type="Pfam" id="PF08386"/>
    </source>
</evidence>
<reference evidence="5 6" key="1">
    <citation type="journal article" date="2021" name="Nat. Commun.">
        <title>Genetic determinants of endophytism in the Arabidopsis root mycobiome.</title>
        <authorList>
            <person name="Mesny F."/>
            <person name="Miyauchi S."/>
            <person name="Thiergart T."/>
            <person name="Pickel B."/>
            <person name="Atanasova L."/>
            <person name="Karlsson M."/>
            <person name="Huettel B."/>
            <person name="Barry K.W."/>
            <person name="Haridas S."/>
            <person name="Chen C."/>
            <person name="Bauer D."/>
            <person name="Andreopoulos W."/>
            <person name="Pangilinan J."/>
            <person name="LaButti K."/>
            <person name="Riley R."/>
            <person name="Lipzen A."/>
            <person name="Clum A."/>
            <person name="Drula E."/>
            <person name="Henrissat B."/>
            <person name="Kohler A."/>
            <person name="Grigoriev I.V."/>
            <person name="Martin F.M."/>
            <person name="Hacquard S."/>
        </authorList>
    </citation>
    <scope>NUCLEOTIDE SEQUENCE [LARGE SCALE GENOMIC DNA]</scope>
    <source>
        <strain evidence="5 6">MPI-CAGE-CH-0241</strain>
    </source>
</reference>
<organism evidence="5 6">
    <name type="scientific">Thelonectria olida</name>
    <dbReference type="NCBI Taxonomy" id="1576542"/>
    <lineage>
        <taxon>Eukaryota</taxon>
        <taxon>Fungi</taxon>
        <taxon>Dikarya</taxon>
        <taxon>Ascomycota</taxon>
        <taxon>Pezizomycotina</taxon>
        <taxon>Sordariomycetes</taxon>
        <taxon>Hypocreomycetidae</taxon>
        <taxon>Hypocreales</taxon>
        <taxon>Nectriaceae</taxon>
        <taxon>Thelonectria</taxon>
    </lineage>
</organism>
<keyword evidence="3" id="KW-0732">Signal</keyword>
<evidence type="ECO:0000313" key="5">
    <source>
        <dbReference type="EMBL" id="KAH6869183.1"/>
    </source>
</evidence>
<dbReference type="AlphaFoldDB" id="A0A9P8VQ16"/>
<dbReference type="InterPro" id="IPR029058">
    <property type="entry name" value="AB_hydrolase_fold"/>
</dbReference>
<dbReference type="PANTHER" id="PTHR43248:SF25">
    <property type="entry name" value="AB HYDROLASE-1 DOMAIN-CONTAINING PROTEIN-RELATED"/>
    <property type="match status" value="1"/>
</dbReference>
<keyword evidence="2" id="KW-0378">Hydrolase</keyword>
<dbReference type="InterPro" id="IPR013595">
    <property type="entry name" value="Pept_S33_TAP-like_C"/>
</dbReference>
<evidence type="ECO:0000256" key="2">
    <source>
        <dbReference type="ARBA" id="ARBA00022801"/>
    </source>
</evidence>
<feature type="signal peptide" evidence="3">
    <location>
        <begin position="1"/>
        <end position="18"/>
    </location>
</feature>
<dbReference type="Proteomes" id="UP000777438">
    <property type="component" value="Unassembled WGS sequence"/>
</dbReference>
<protein>
    <recommendedName>
        <fullName evidence="4">Peptidase S33 tripeptidyl aminopeptidase-like C-terminal domain-containing protein</fullName>
    </recommendedName>
</protein>
<keyword evidence="6" id="KW-1185">Reference proteome</keyword>
<name>A0A9P8VQ16_9HYPO</name>
<feature type="domain" description="Peptidase S33 tripeptidyl aminopeptidase-like C-terminal" evidence="4">
    <location>
        <begin position="450"/>
        <end position="561"/>
    </location>
</feature>
<dbReference type="PANTHER" id="PTHR43248">
    <property type="entry name" value="2-SUCCINYL-6-HYDROXY-2,4-CYCLOHEXADIENE-1-CARBOXYLATE SYNTHASE"/>
    <property type="match status" value="1"/>
</dbReference>
<dbReference type="Gene3D" id="3.40.50.1820">
    <property type="entry name" value="alpha/beta hydrolase"/>
    <property type="match status" value="1"/>
</dbReference>
<evidence type="ECO:0000256" key="1">
    <source>
        <dbReference type="ARBA" id="ARBA00010088"/>
    </source>
</evidence>